<dbReference type="Gene3D" id="1.10.1060.10">
    <property type="entry name" value="Alpha-helical ferredoxin"/>
    <property type="match status" value="1"/>
</dbReference>
<evidence type="ECO:0000313" key="10">
    <source>
        <dbReference type="EMBL" id="SMB93075.1"/>
    </source>
</evidence>
<keyword evidence="8" id="KW-0411">Iron-sulfur</keyword>
<feature type="domain" description="4Fe-4S ferredoxin-type" evidence="9">
    <location>
        <begin position="727"/>
        <end position="757"/>
    </location>
</feature>
<dbReference type="OrthoDB" id="9758544at2"/>
<dbReference type="PANTHER" id="PTHR43498">
    <property type="entry name" value="FERREDOXIN:COB-COM HETERODISULFIDE REDUCTASE SUBUNIT A"/>
    <property type="match status" value="1"/>
</dbReference>
<dbReference type="PROSITE" id="PS51379">
    <property type="entry name" value="4FE4S_FER_2"/>
    <property type="match status" value="4"/>
</dbReference>
<dbReference type="Pfam" id="PF07992">
    <property type="entry name" value="Pyr_redox_2"/>
    <property type="match status" value="1"/>
</dbReference>
<evidence type="ECO:0000256" key="6">
    <source>
        <dbReference type="ARBA" id="ARBA00023002"/>
    </source>
</evidence>
<evidence type="ECO:0000256" key="4">
    <source>
        <dbReference type="ARBA" id="ARBA00022723"/>
    </source>
</evidence>
<comment type="similarity">
    <text evidence="2">Belongs to the HdrA family.</text>
</comment>
<dbReference type="RefSeq" id="WP_084664242.1">
    <property type="nucleotide sequence ID" value="NZ_LT838272.1"/>
</dbReference>
<evidence type="ECO:0000256" key="2">
    <source>
        <dbReference type="ARBA" id="ARBA00006561"/>
    </source>
</evidence>
<dbReference type="InterPro" id="IPR017900">
    <property type="entry name" value="4Fe4S_Fe_S_CS"/>
</dbReference>
<comment type="cofactor">
    <cofactor evidence="1">
        <name>FAD</name>
        <dbReference type="ChEBI" id="CHEBI:57692"/>
    </cofactor>
</comment>
<dbReference type="SUPFAM" id="SSF51905">
    <property type="entry name" value="FAD/NAD(P)-binding domain"/>
    <property type="match status" value="3"/>
</dbReference>
<evidence type="ECO:0000256" key="1">
    <source>
        <dbReference type="ARBA" id="ARBA00001974"/>
    </source>
</evidence>
<proteinExistence type="inferred from homology"/>
<dbReference type="SUPFAM" id="SSF54862">
    <property type="entry name" value="4Fe-4S ferredoxins"/>
    <property type="match status" value="1"/>
</dbReference>
<name>A0A1W1VI65_9FIRM</name>
<sequence length="1094" mass="118025">MKEPQMGDGFSPTVGLYLCHCGNNIAGQIDMAALTRWAKEQPQVKVVRQTSHLCSVAGQELLTRDIRDEHLERIVIAACSPRLHEATFRRALDKAGLNPFLLEIANIREGCAWLTPDPRDALAKAKAILAGALAKVKWLCPPKPRTLKVNQEVLVVGGGIAGIQATLKLAEAGHKVYLVEREPSLGGNMARFDRTFPTMDCAACTLSALMARVAANPNVHLLTLSEVTKVEGHFGAFRVEVKQKPRRVKDGCTGCGDCEQVCPVKVPDPYNEGLSTTKAITRPFAYAVPPTFYVSHRGEAPCQKVCPAGVNIPGLLALIRAGRRDKAQELLEKALVLPSLTAAFCRAPCRLACGEHTGETGINLPLIEKSLAQEREVKRLKREGLRSGPALRVAVIGSGPTGLAAAYRLATYGYSVTILERRSEPGGMLLLAKVLNPPSFAALEQEIHHLQELGVEIITNVEVDDGSLSLKRLAREYDAIIVAQGAWHPRSLGVPGEGMEGIWPALSFLEAICEEKICLQKQRVGIVGAGDTGKELALLAAREGASLIVVMEQREEPPGFRWPPVPVAVPIYFYWQFRVTGFTKKQGAIIVKGPQEVEVDLVIIAAGQDVEYQHLRSQGLMVDEAGYLVVDNFGRTSYPGVFAAGDVVGNCGSVPAALAAGGRVAEAVHRFLRTAPEVRWQFNGRAEREASLAATEPEQKQCAYRVQPFDTGERDNFDAAVDPLLQEALRCRHCGGCALCGLCAEACPVGAVDLGEPARFFNFEVGAIILATGYQTFDPAKEPAFGYGIYPNILTGLEFERLSSPLGPTGGRIITCEGYEPEAVAIIHCVGSRDRRYNSYCSRVCCMAALKFAQTLRERTKAKVFELYVDLCTTGKGHENFLRRVRQEGVIFLRGRLQGVHQKGNRLVLRVEDTLLGAIRELEVDMVILATAFEPRADAGEVARLFGIQRDADGFFLEVHPKMAPVESGNPGIFLAGGCQGPKDITETLAHAGAAAAEALTRLASGGQLLSPEMAYVMEERCSGCHLCVKVCPAEALLPAGQKVLVHEPACRGCGNCVAACPTGALGLFGSESKALLAQVSAVLQEEVSWASRS</sequence>
<organism evidence="10 11">
    <name type="scientific">Thermanaeromonas toyohensis ToBE</name>
    <dbReference type="NCBI Taxonomy" id="698762"/>
    <lineage>
        <taxon>Bacteria</taxon>
        <taxon>Bacillati</taxon>
        <taxon>Bacillota</taxon>
        <taxon>Clostridia</taxon>
        <taxon>Neomoorellales</taxon>
        <taxon>Neomoorellaceae</taxon>
        <taxon>Thermanaeromonas</taxon>
    </lineage>
</organism>
<dbReference type="InterPro" id="IPR009051">
    <property type="entry name" value="Helical_ferredxn"/>
</dbReference>
<evidence type="ECO:0000259" key="9">
    <source>
        <dbReference type="PROSITE" id="PS51379"/>
    </source>
</evidence>
<dbReference type="STRING" id="698762.SAMN00808754_0785"/>
<dbReference type="Proteomes" id="UP000192569">
    <property type="component" value="Chromosome I"/>
</dbReference>
<keyword evidence="3" id="KW-0004">4Fe-4S</keyword>
<dbReference type="AlphaFoldDB" id="A0A1W1VI65"/>
<dbReference type="InterPro" id="IPR036188">
    <property type="entry name" value="FAD/NAD-bd_sf"/>
</dbReference>
<dbReference type="EMBL" id="LT838272">
    <property type="protein sequence ID" value="SMB93075.1"/>
    <property type="molecule type" value="Genomic_DNA"/>
</dbReference>
<dbReference type="GO" id="GO:0016491">
    <property type="term" value="F:oxidoreductase activity"/>
    <property type="evidence" value="ECO:0007669"/>
    <property type="project" value="UniProtKB-KW"/>
</dbReference>
<evidence type="ECO:0000256" key="3">
    <source>
        <dbReference type="ARBA" id="ARBA00022485"/>
    </source>
</evidence>
<dbReference type="PRINTS" id="PR00368">
    <property type="entry name" value="FADPNR"/>
</dbReference>
<keyword evidence="11" id="KW-1185">Reference proteome</keyword>
<dbReference type="InterPro" id="IPR039650">
    <property type="entry name" value="HdrA-like"/>
</dbReference>
<dbReference type="PANTHER" id="PTHR43498:SF1">
    <property type="entry name" value="COB--COM HETERODISULFIDE REDUCTASE IRON-SULFUR SUBUNIT A"/>
    <property type="match status" value="1"/>
</dbReference>
<dbReference type="GO" id="GO:0051539">
    <property type="term" value="F:4 iron, 4 sulfur cluster binding"/>
    <property type="evidence" value="ECO:0007669"/>
    <property type="project" value="UniProtKB-KW"/>
</dbReference>
<keyword evidence="7" id="KW-0408">Iron</keyword>
<dbReference type="InterPro" id="IPR017896">
    <property type="entry name" value="4Fe4S_Fe-S-bd"/>
</dbReference>
<dbReference type="Gene3D" id="3.30.70.20">
    <property type="match status" value="1"/>
</dbReference>
<reference evidence="10 11" key="1">
    <citation type="submission" date="2017-04" db="EMBL/GenBank/DDBJ databases">
        <authorList>
            <person name="Afonso C.L."/>
            <person name="Miller P.J."/>
            <person name="Scott M.A."/>
            <person name="Spackman E."/>
            <person name="Goraichik I."/>
            <person name="Dimitrov K.M."/>
            <person name="Suarez D.L."/>
            <person name="Swayne D.E."/>
        </authorList>
    </citation>
    <scope>NUCLEOTIDE SEQUENCE [LARGE SCALE GENOMIC DNA]</scope>
    <source>
        <strain evidence="10 11">ToBE</strain>
    </source>
</reference>
<dbReference type="Pfam" id="PF12831">
    <property type="entry name" value="FAD_oxidored"/>
    <property type="match status" value="1"/>
</dbReference>
<dbReference type="Gene3D" id="3.50.50.60">
    <property type="entry name" value="FAD/NAD(P)-binding domain"/>
    <property type="match status" value="4"/>
</dbReference>
<dbReference type="GO" id="GO:0046872">
    <property type="term" value="F:metal ion binding"/>
    <property type="evidence" value="ECO:0007669"/>
    <property type="project" value="UniProtKB-KW"/>
</dbReference>
<evidence type="ECO:0000256" key="7">
    <source>
        <dbReference type="ARBA" id="ARBA00023004"/>
    </source>
</evidence>
<gene>
    <name evidence="10" type="ORF">SAMN00808754_0785</name>
</gene>
<feature type="domain" description="4Fe-4S ferredoxin-type" evidence="9">
    <location>
        <begin position="1042"/>
        <end position="1071"/>
    </location>
</feature>
<protein>
    <submittedName>
        <fullName evidence="10">Heterodisulfide reductase subunit A</fullName>
    </submittedName>
</protein>
<feature type="domain" description="4Fe-4S ferredoxin-type" evidence="9">
    <location>
        <begin position="1013"/>
        <end position="1041"/>
    </location>
</feature>
<keyword evidence="5" id="KW-0274">FAD</keyword>
<dbReference type="PROSITE" id="PS00198">
    <property type="entry name" value="4FE4S_FER_1"/>
    <property type="match status" value="4"/>
</dbReference>
<evidence type="ECO:0000313" key="11">
    <source>
        <dbReference type="Proteomes" id="UP000192569"/>
    </source>
</evidence>
<keyword evidence="5" id="KW-0285">Flavoprotein</keyword>
<evidence type="ECO:0000256" key="8">
    <source>
        <dbReference type="ARBA" id="ARBA00023014"/>
    </source>
</evidence>
<dbReference type="Pfam" id="PF14691">
    <property type="entry name" value="Fer4_20"/>
    <property type="match status" value="1"/>
</dbReference>
<keyword evidence="6" id="KW-0560">Oxidoreductase</keyword>
<accession>A0A1W1VI65</accession>
<dbReference type="InterPro" id="IPR028261">
    <property type="entry name" value="DPD_II"/>
</dbReference>
<keyword evidence="4" id="KW-0479">Metal-binding</keyword>
<dbReference type="Pfam" id="PF13237">
    <property type="entry name" value="Fer4_10"/>
    <property type="match status" value="1"/>
</dbReference>
<dbReference type="InterPro" id="IPR023753">
    <property type="entry name" value="FAD/NAD-binding_dom"/>
</dbReference>
<dbReference type="SUPFAM" id="SSF46548">
    <property type="entry name" value="alpha-helical ferredoxin"/>
    <property type="match status" value="2"/>
</dbReference>
<dbReference type="PRINTS" id="PR00469">
    <property type="entry name" value="PNDRDTASEII"/>
</dbReference>
<evidence type="ECO:0000256" key="5">
    <source>
        <dbReference type="ARBA" id="ARBA00022827"/>
    </source>
</evidence>
<feature type="domain" description="4Fe-4S ferredoxin-type" evidence="9">
    <location>
        <begin position="243"/>
        <end position="272"/>
    </location>
</feature>